<evidence type="ECO:0000256" key="1">
    <source>
        <dbReference type="SAM" id="Phobius"/>
    </source>
</evidence>
<dbReference type="PROSITE" id="PS00409">
    <property type="entry name" value="PROKAR_NTER_METHYL"/>
    <property type="match status" value="1"/>
</dbReference>
<dbReference type="EMBL" id="JAEQND010000006">
    <property type="protein sequence ID" value="MBL0425897.1"/>
    <property type="molecule type" value="Genomic_DNA"/>
</dbReference>
<keyword evidence="1" id="KW-0812">Transmembrane</keyword>
<evidence type="ECO:0000313" key="2">
    <source>
        <dbReference type="EMBL" id="MBL0425897.1"/>
    </source>
</evidence>
<organism evidence="2 3">
    <name type="scientific">Ramlibacter alkalitolerans</name>
    <dbReference type="NCBI Taxonomy" id="2039631"/>
    <lineage>
        <taxon>Bacteria</taxon>
        <taxon>Pseudomonadati</taxon>
        <taxon>Pseudomonadota</taxon>
        <taxon>Betaproteobacteria</taxon>
        <taxon>Burkholderiales</taxon>
        <taxon>Comamonadaceae</taxon>
        <taxon>Ramlibacter</taxon>
    </lineage>
</organism>
<sequence length="360" mass="38174">MNPLHRAHAQRRQPRRLAGFTLVEILVGLAIAMIGTVIMMEVLVTSDQRTRTSTAGNDALSSGAVMMHLLRRDLVQAGYGISASSLVGCNLQVPTGAVVPLAPVVINPPTALVPAGDPNTDRVLVVYGNDSGQPEGQEIVATAGSAYTVRAAAAYAQDDYVVAAPTPCAGTVTLARVTGVVGFTVSVNSLNATATTLYNLGRNPRIVAYAIRNGSLTSCDFLLADCRTNNAANWTAVGANIVSLRAQYGHDTAAAGTRDAIDLWDQSTPVDACQWARAPAVRFVLVTRSNQYESRLNATTKQRECDPVTATPRVWSGSIGTSPAPIDLSAAADWQCYRYKTFESVAPSRNTVWMRVPPGC</sequence>
<gene>
    <name evidence="2" type="ORF">JI746_12330</name>
</gene>
<feature type="transmembrane region" description="Helical" evidence="1">
    <location>
        <begin position="21"/>
        <end position="44"/>
    </location>
</feature>
<proteinExistence type="predicted"/>
<dbReference type="InterPro" id="IPR012902">
    <property type="entry name" value="N_methyl_site"/>
</dbReference>
<reference evidence="2 3" key="1">
    <citation type="journal article" date="2017" name="Int. J. Syst. Evol. Microbiol.">
        <title>Ramlibacter alkalitolerans sp. nov., alkali-tolerant bacterium isolated from soil of ginseng.</title>
        <authorList>
            <person name="Lee D.H."/>
            <person name="Cha C.J."/>
        </authorList>
    </citation>
    <scope>NUCLEOTIDE SEQUENCE [LARGE SCALE GENOMIC DNA]</scope>
    <source>
        <strain evidence="2 3">KACC 19305</strain>
    </source>
</reference>
<dbReference type="Pfam" id="PF07963">
    <property type="entry name" value="N_methyl"/>
    <property type="match status" value="1"/>
</dbReference>
<dbReference type="Pfam" id="PF16074">
    <property type="entry name" value="PilW"/>
    <property type="match status" value="1"/>
</dbReference>
<comment type="caution">
    <text evidence="2">The sequence shown here is derived from an EMBL/GenBank/DDBJ whole genome shotgun (WGS) entry which is preliminary data.</text>
</comment>
<protein>
    <submittedName>
        <fullName evidence="2">PilW family protein</fullName>
    </submittedName>
</protein>
<keyword evidence="3" id="KW-1185">Reference proteome</keyword>
<dbReference type="RefSeq" id="WP_201690017.1">
    <property type="nucleotide sequence ID" value="NZ_JAEQND010000006.1"/>
</dbReference>
<keyword evidence="1" id="KW-1133">Transmembrane helix</keyword>
<dbReference type="Proteomes" id="UP000622707">
    <property type="component" value="Unassembled WGS sequence"/>
</dbReference>
<name>A0ABS1JNQ6_9BURK</name>
<evidence type="ECO:0000313" key="3">
    <source>
        <dbReference type="Proteomes" id="UP000622707"/>
    </source>
</evidence>
<accession>A0ABS1JNQ6</accession>
<keyword evidence="1" id="KW-0472">Membrane</keyword>
<dbReference type="InterPro" id="IPR032092">
    <property type="entry name" value="PilW"/>
</dbReference>